<name>A0A097HTN9_9LAMI</name>
<feature type="chain" id="PRO_5001934879" evidence="1">
    <location>
        <begin position="25"/>
        <end position="170"/>
    </location>
</feature>
<dbReference type="AlphaFoldDB" id="A0A097HTN9"/>
<proteinExistence type="evidence at transcript level"/>
<dbReference type="EMBL" id="KM377837">
    <property type="protein sequence ID" value="AIT51841.1"/>
    <property type="molecule type" value="mRNA"/>
</dbReference>
<gene>
    <name evidence="2" type="primary">CRP1</name>
</gene>
<reference evidence="2" key="1">
    <citation type="journal article" date="2014" name="Planta">
        <title>Taxonomically restricted genes of Craterostigma plantagineum are modulated in their expression during dehydration and rehydration.</title>
        <authorList>
            <person name="Giarola V."/>
            <person name="Krey S."/>
            <person name="Frerichs A."/>
            <person name="Bartels D."/>
        </authorList>
    </citation>
    <scope>NUCLEOTIDE SEQUENCE</scope>
</reference>
<keyword evidence="1" id="KW-0732">Signal</keyword>
<feature type="signal peptide" evidence="1">
    <location>
        <begin position="1"/>
        <end position="24"/>
    </location>
</feature>
<sequence>MASNCSKVVLLLLVLLAATPALFALSQAAAHEIETETSITIEPSELSKAAVAVSDAVSSSGMTKFLDYIKSFTGAGSEVLQICMKAPAEACPCGPGGGFACRACCRIKGEVPKTNVPVNRLKILQFIQNCRRFRSTCQQPLGEICRRAAIGCPCRGRNDLKCVVCCGIRG</sequence>
<organism evidence="2">
    <name type="scientific">Linderniella brevidens</name>
    <dbReference type="NCBI Taxonomy" id="263965"/>
    <lineage>
        <taxon>Eukaryota</taxon>
        <taxon>Viridiplantae</taxon>
        <taxon>Streptophyta</taxon>
        <taxon>Embryophyta</taxon>
        <taxon>Tracheophyta</taxon>
        <taxon>Spermatophyta</taxon>
        <taxon>Magnoliopsida</taxon>
        <taxon>eudicotyledons</taxon>
        <taxon>Gunneridae</taxon>
        <taxon>Pentapetalae</taxon>
        <taxon>asterids</taxon>
        <taxon>lamiids</taxon>
        <taxon>Lamiales</taxon>
        <taxon>Linderniaceae</taxon>
        <taxon>Linderniella</taxon>
    </lineage>
</organism>
<evidence type="ECO:0000256" key="1">
    <source>
        <dbReference type="SAM" id="SignalP"/>
    </source>
</evidence>
<accession>A0A097HTN9</accession>
<evidence type="ECO:0000313" key="2">
    <source>
        <dbReference type="EMBL" id="AIT51841.1"/>
    </source>
</evidence>
<protein>
    <submittedName>
        <fullName evidence="2">Cysteine-rich rehydration-responsive 1</fullName>
    </submittedName>
</protein>